<name>A0A0L8GG08_OCTBM</name>
<protein>
    <recommendedName>
        <fullName evidence="2">Coiled-coil domain-containing protein 167</fullName>
    </recommendedName>
</protein>
<evidence type="ECO:0000256" key="3">
    <source>
        <dbReference type="ARBA" id="ARBA00022692"/>
    </source>
</evidence>
<dbReference type="AlphaFoldDB" id="A0A0L8GG08"/>
<dbReference type="GO" id="GO:0016020">
    <property type="term" value="C:membrane"/>
    <property type="evidence" value="ECO:0007669"/>
    <property type="project" value="UniProtKB-SubCell"/>
</dbReference>
<evidence type="ECO:0000256" key="5">
    <source>
        <dbReference type="ARBA" id="ARBA00023054"/>
    </source>
</evidence>
<keyword evidence="3 7" id="KW-0812">Transmembrane</keyword>
<dbReference type="PANTHER" id="PTHR31759">
    <property type="entry name" value="COILED-COIL DOMAIN-CONTAINING PROTEIN 167"/>
    <property type="match status" value="1"/>
</dbReference>
<organism evidence="8">
    <name type="scientific">Octopus bimaculoides</name>
    <name type="common">California two-spotted octopus</name>
    <dbReference type="NCBI Taxonomy" id="37653"/>
    <lineage>
        <taxon>Eukaryota</taxon>
        <taxon>Metazoa</taxon>
        <taxon>Spiralia</taxon>
        <taxon>Lophotrochozoa</taxon>
        <taxon>Mollusca</taxon>
        <taxon>Cephalopoda</taxon>
        <taxon>Coleoidea</taxon>
        <taxon>Octopodiformes</taxon>
        <taxon>Octopoda</taxon>
        <taxon>Incirrata</taxon>
        <taxon>Octopodidae</taxon>
        <taxon>Octopus</taxon>
    </lineage>
</organism>
<evidence type="ECO:0000256" key="4">
    <source>
        <dbReference type="ARBA" id="ARBA00022989"/>
    </source>
</evidence>
<gene>
    <name evidence="8" type="ORF">OCBIM_22034281mg</name>
</gene>
<keyword evidence="4 7" id="KW-1133">Transmembrane helix</keyword>
<evidence type="ECO:0000313" key="8">
    <source>
        <dbReference type="EMBL" id="KOF75779.1"/>
    </source>
</evidence>
<dbReference type="InterPro" id="IPR028194">
    <property type="entry name" value="CC167"/>
</dbReference>
<dbReference type="Pfam" id="PF15188">
    <property type="entry name" value="CCDC-167"/>
    <property type="match status" value="1"/>
</dbReference>
<comment type="subcellular location">
    <subcellularLocation>
        <location evidence="1">Membrane</location>
        <topology evidence="1">Single-pass membrane protein</topology>
    </subcellularLocation>
</comment>
<dbReference type="PANTHER" id="PTHR31759:SF1">
    <property type="entry name" value="COILED-COIL DOMAIN-CONTAINING PROTEIN 167"/>
    <property type="match status" value="1"/>
</dbReference>
<evidence type="ECO:0000256" key="7">
    <source>
        <dbReference type="SAM" id="Phobius"/>
    </source>
</evidence>
<sequence length="94" mass="10985">MPSIFGQIEAVEKGIKACRTHIERIDKSLREKNLADNERDIRLSFLDCQDRLRKQIKKHEKELTALQYENIKSMVLAAIFFGILCIIYAIIHIK</sequence>
<evidence type="ECO:0000256" key="2">
    <source>
        <dbReference type="ARBA" id="ARBA00022350"/>
    </source>
</evidence>
<evidence type="ECO:0000256" key="6">
    <source>
        <dbReference type="ARBA" id="ARBA00023136"/>
    </source>
</evidence>
<accession>A0A0L8GG08</accession>
<feature type="transmembrane region" description="Helical" evidence="7">
    <location>
        <begin position="71"/>
        <end position="91"/>
    </location>
</feature>
<evidence type="ECO:0000256" key="1">
    <source>
        <dbReference type="ARBA" id="ARBA00004167"/>
    </source>
</evidence>
<keyword evidence="6 7" id="KW-0472">Membrane</keyword>
<dbReference type="OrthoDB" id="6435278at2759"/>
<keyword evidence="5" id="KW-0175">Coiled coil</keyword>
<reference evidence="8" key="1">
    <citation type="submission" date="2015-07" db="EMBL/GenBank/DDBJ databases">
        <title>MeaNS - Measles Nucleotide Surveillance Program.</title>
        <authorList>
            <person name="Tran T."/>
            <person name="Druce J."/>
        </authorList>
    </citation>
    <scope>NUCLEOTIDE SEQUENCE</scope>
    <source>
        <strain evidence="8">UCB-OBI-ISO-001</strain>
        <tissue evidence="8">Gonad</tissue>
    </source>
</reference>
<dbReference type="EMBL" id="KQ422015">
    <property type="protein sequence ID" value="KOF75779.1"/>
    <property type="molecule type" value="Genomic_DNA"/>
</dbReference>
<proteinExistence type="predicted"/>